<evidence type="ECO:0000259" key="3">
    <source>
        <dbReference type="PROSITE" id="PS51186"/>
    </source>
</evidence>
<dbReference type="PROSITE" id="PS51186">
    <property type="entry name" value="GNAT"/>
    <property type="match status" value="2"/>
</dbReference>
<gene>
    <name evidence="4" type="ORF">H9815_04315</name>
</gene>
<evidence type="ECO:0000313" key="4">
    <source>
        <dbReference type="EMBL" id="HIZ34980.1"/>
    </source>
</evidence>
<organism evidence="4 5">
    <name type="scientific">Candidatus Ruania gallistercoris</name>
    <dbReference type="NCBI Taxonomy" id="2838746"/>
    <lineage>
        <taxon>Bacteria</taxon>
        <taxon>Bacillati</taxon>
        <taxon>Actinomycetota</taxon>
        <taxon>Actinomycetes</taxon>
        <taxon>Micrococcales</taxon>
        <taxon>Ruaniaceae</taxon>
        <taxon>Ruania</taxon>
    </lineage>
</organism>
<dbReference type="EMBL" id="DXBY01000069">
    <property type="protein sequence ID" value="HIZ34980.1"/>
    <property type="molecule type" value="Genomic_DNA"/>
</dbReference>
<dbReference type="Pfam" id="PF00583">
    <property type="entry name" value="Acetyltransf_1"/>
    <property type="match status" value="2"/>
</dbReference>
<accession>A0A9D2ECU0</accession>
<keyword evidence="1 4" id="KW-0808">Transferase</keyword>
<dbReference type="PANTHER" id="PTHR43877">
    <property type="entry name" value="AMINOALKYLPHOSPHONATE N-ACETYLTRANSFERASE-RELATED-RELATED"/>
    <property type="match status" value="1"/>
</dbReference>
<evidence type="ECO:0000256" key="1">
    <source>
        <dbReference type="ARBA" id="ARBA00022679"/>
    </source>
</evidence>
<feature type="domain" description="N-acetyltransferase" evidence="3">
    <location>
        <begin position="168"/>
        <end position="313"/>
    </location>
</feature>
<dbReference type="InterPro" id="IPR050832">
    <property type="entry name" value="Bact_Acetyltransf"/>
</dbReference>
<dbReference type="InterPro" id="IPR000182">
    <property type="entry name" value="GNAT_dom"/>
</dbReference>
<feature type="domain" description="N-acetyltransferase" evidence="3">
    <location>
        <begin position="3"/>
        <end position="159"/>
    </location>
</feature>
<comment type="caution">
    <text evidence="4">The sequence shown here is derived from an EMBL/GenBank/DDBJ whole genome shotgun (WGS) entry which is preliminary data.</text>
</comment>
<dbReference type="InterPro" id="IPR016181">
    <property type="entry name" value="Acyl_CoA_acyltransferase"/>
</dbReference>
<name>A0A9D2ECU0_9MICO</name>
<keyword evidence="2 4" id="KW-0012">Acyltransferase</keyword>
<dbReference type="Proteomes" id="UP000824037">
    <property type="component" value="Unassembled WGS sequence"/>
</dbReference>
<protein>
    <submittedName>
        <fullName evidence="4">GNAT family N-acetyltransferase</fullName>
        <ecNumber evidence="4">2.3.1.-</ecNumber>
    </submittedName>
</protein>
<dbReference type="GO" id="GO:0016747">
    <property type="term" value="F:acyltransferase activity, transferring groups other than amino-acyl groups"/>
    <property type="evidence" value="ECO:0007669"/>
    <property type="project" value="InterPro"/>
</dbReference>
<evidence type="ECO:0000313" key="5">
    <source>
        <dbReference type="Proteomes" id="UP000824037"/>
    </source>
</evidence>
<evidence type="ECO:0000256" key="2">
    <source>
        <dbReference type="ARBA" id="ARBA00023315"/>
    </source>
</evidence>
<dbReference type="EC" id="2.3.1.-" evidence="4"/>
<dbReference type="Gene3D" id="3.40.630.30">
    <property type="match status" value="1"/>
</dbReference>
<sequence>MTLRWETLTRQAVPAWAELVNLLGRVDGTEEFYDAEDLTEDLTAEGFDPTQDSIAVWDGERLIAFTQVQVASGLTHDEGHVRAMLMGGVHPDHRGQGIATAMFEQMEPRALELAAARHPGAPIDLRVEAGLETDPVRALLADRGYQVARYFTVMRRALPGPPLGPVDPRTQPLTEDLFEATRLAHNDAFASHWGSAPISAQRWKSVVSGHAARPAFARVALDAGGTVLAYCTTGQWVDNELYVTLVGTRQAARGQGLARAVLGATLAAAVEDGSFETIELDVDSENPQGAGALYTALGFTPVRTTATFIKPVPAAPVR</sequence>
<dbReference type="CDD" id="cd04301">
    <property type="entry name" value="NAT_SF"/>
    <property type="match status" value="2"/>
</dbReference>
<proteinExistence type="predicted"/>
<reference evidence="4" key="2">
    <citation type="submission" date="2021-04" db="EMBL/GenBank/DDBJ databases">
        <authorList>
            <person name="Gilroy R."/>
        </authorList>
    </citation>
    <scope>NUCLEOTIDE SEQUENCE</scope>
    <source>
        <strain evidence="4">ChiGjej4B4-7305</strain>
    </source>
</reference>
<dbReference type="SUPFAM" id="SSF55729">
    <property type="entry name" value="Acyl-CoA N-acyltransferases (Nat)"/>
    <property type="match status" value="2"/>
</dbReference>
<reference evidence="4" key="1">
    <citation type="journal article" date="2021" name="PeerJ">
        <title>Extensive microbial diversity within the chicken gut microbiome revealed by metagenomics and culture.</title>
        <authorList>
            <person name="Gilroy R."/>
            <person name="Ravi A."/>
            <person name="Getino M."/>
            <person name="Pursley I."/>
            <person name="Horton D.L."/>
            <person name="Alikhan N.F."/>
            <person name="Baker D."/>
            <person name="Gharbi K."/>
            <person name="Hall N."/>
            <person name="Watson M."/>
            <person name="Adriaenssens E.M."/>
            <person name="Foster-Nyarko E."/>
            <person name="Jarju S."/>
            <person name="Secka A."/>
            <person name="Antonio M."/>
            <person name="Oren A."/>
            <person name="Chaudhuri R.R."/>
            <person name="La Ragione R."/>
            <person name="Hildebrand F."/>
            <person name="Pallen M.J."/>
        </authorList>
    </citation>
    <scope>NUCLEOTIDE SEQUENCE</scope>
    <source>
        <strain evidence="4">ChiGjej4B4-7305</strain>
    </source>
</reference>
<dbReference type="AlphaFoldDB" id="A0A9D2ECU0"/>